<name>A0A6J7PMF6_9ZZZZ</name>
<protein>
    <submittedName>
        <fullName evidence="1">Unannotated protein</fullName>
    </submittedName>
</protein>
<dbReference type="EMBL" id="CAFBOL010000092">
    <property type="protein sequence ID" value="CAB5006596.1"/>
    <property type="molecule type" value="Genomic_DNA"/>
</dbReference>
<sequence length="67" mass="7282">MAPVAQADLFEVAKHGDIEPALGGQWGRSLYGPAELRAVDGVDGFGAQPIRQESRLFDTDSVQRRVE</sequence>
<gene>
    <name evidence="1" type="ORF">UFOPK3931_02564</name>
</gene>
<accession>A0A6J7PMF6</accession>
<organism evidence="1">
    <name type="scientific">freshwater metagenome</name>
    <dbReference type="NCBI Taxonomy" id="449393"/>
    <lineage>
        <taxon>unclassified sequences</taxon>
        <taxon>metagenomes</taxon>
        <taxon>ecological metagenomes</taxon>
    </lineage>
</organism>
<evidence type="ECO:0000313" key="1">
    <source>
        <dbReference type="EMBL" id="CAB5006596.1"/>
    </source>
</evidence>
<reference evidence="1" key="1">
    <citation type="submission" date="2020-05" db="EMBL/GenBank/DDBJ databases">
        <authorList>
            <person name="Chiriac C."/>
            <person name="Salcher M."/>
            <person name="Ghai R."/>
            <person name="Kavagutti S V."/>
        </authorList>
    </citation>
    <scope>NUCLEOTIDE SEQUENCE</scope>
</reference>
<dbReference type="AlphaFoldDB" id="A0A6J7PMF6"/>
<proteinExistence type="predicted"/>